<accession>A0ABR9W5U3</accession>
<proteinExistence type="predicted"/>
<dbReference type="Proteomes" id="UP000634134">
    <property type="component" value="Unassembled WGS sequence"/>
</dbReference>
<dbReference type="Pfam" id="PF14534">
    <property type="entry name" value="DUF4440"/>
    <property type="match status" value="1"/>
</dbReference>
<evidence type="ECO:0000313" key="3">
    <source>
        <dbReference type="Proteomes" id="UP000634134"/>
    </source>
</evidence>
<feature type="domain" description="DUF4440" evidence="1">
    <location>
        <begin position="58"/>
        <end position="166"/>
    </location>
</feature>
<sequence length="177" mass="20092">MKRNILIFVFLILAATSFKYRSKTQAGILNPDSRVLIEQTADSSNDPVTIVKTENDEIRSLDNQEREAYIKKDTVTLSRLWSPNLIVTNPDNSVKTISDIKNDFSKSSKSIPAFDRIIEKITINDNVAIVMGHENAITSNALEFKEKNINRRFSNIWMKDGSTWKLAARQATNISDK</sequence>
<dbReference type="EMBL" id="JACYGY010000001">
    <property type="protein sequence ID" value="MBE9460539.1"/>
    <property type="molecule type" value="Genomic_DNA"/>
</dbReference>
<evidence type="ECO:0000313" key="2">
    <source>
        <dbReference type="EMBL" id="MBE9460539.1"/>
    </source>
</evidence>
<keyword evidence="3" id="KW-1185">Reference proteome</keyword>
<reference evidence="3" key="1">
    <citation type="submission" date="2023-07" db="EMBL/GenBank/DDBJ databases">
        <title>Dyadobacter sp. nov 'subterranea' isolated from contaminted grondwater.</title>
        <authorList>
            <person name="Szabo I."/>
            <person name="Al-Omari J."/>
            <person name="Szerdahelyi S.G."/>
            <person name="Rado J."/>
        </authorList>
    </citation>
    <scope>NUCLEOTIDE SEQUENCE [LARGE SCALE GENOMIC DNA]</scope>
    <source>
        <strain evidence="3">UP-52</strain>
    </source>
</reference>
<organism evidence="2 3">
    <name type="scientific">Dyadobacter subterraneus</name>
    <dbReference type="NCBI Taxonomy" id="2773304"/>
    <lineage>
        <taxon>Bacteria</taxon>
        <taxon>Pseudomonadati</taxon>
        <taxon>Bacteroidota</taxon>
        <taxon>Cytophagia</taxon>
        <taxon>Cytophagales</taxon>
        <taxon>Spirosomataceae</taxon>
        <taxon>Dyadobacter</taxon>
    </lineage>
</organism>
<comment type="caution">
    <text evidence="2">The sequence shown here is derived from an EMBL/GenBank/DDBJ whole genome shotgun (WGS) entry which is preliminary data.</text>
</comment>
<gene>
    <name evidence="2" type="ORF">IEE83_01465</name>
</gene>
<protein>
    <submittedName>
        <fullName evidence="2">Nuclear transport factor 2 family protein</fullName>
    </submittedName>
</protein>
<name>A0ABR9W5U3_9BACT</name>
<dbReference type="SUPFAM" id="SSF54427">
    <property type="entry name" value="NTF2-like"/>
    <property type="match status" value="1"/>
</dbReference>
<evidence type="ECO:0000259" key="1">
    <source>
        <dbReference type="Pfam" id="PF14534"/>
    </source>
</evidence>
<dbReference type="RefSeq" id="WP_194118868.1">
    <property type="nucleotide sequence ID" value="NZ_JACYGY010000001.1"/>
</dbReference>
<dbReference type="Gene3D" id="3.10.450.50">
    <property type="match status" value="1"/>
</dbReference>
<dbReference type="InterPro" id="IPR032710">
    <property type="entry name" value="NTF2-like_dom_sf"/>
</dbReference>
<dbReference type="InterPro" id="IPR027843">
    <property type="entry name" value="DUF4440"/>
</dbReference>